<dbReference type="InterPro" id="IPR036291">
    <property type="entry name" value="NAD(P)-bd_dom_sf"/>
</dbReference>
<dbReference type="PANTHER" id="PTHR21089">
    <property type="entry name" value="SHIKIMATE DEHYDROGENASE"/>
    <property type="match status" value="1"/>
</dbReference>
<gene>
    <name evidence="5" type="primary">aroE</name>
    <name evidence="5" type="ORF">GCM10010831_15130</name>
</gene>
<accession>A0A916ZV49</accession>
<dbReference type="Gene3D" id="3.40.50.720">
    <property type="entry name" value="NAD(P)-binding Rossmann-like Domain"/>
    <property type="match status" value="1"/>
</dbReference>
<dbReference type="GO" id="GO:0009073">
    <property type="term" value="P:aromatic amino acid family biosynthetic process"/>
    <property type="evidence" value="ECO:0007669"/>
    <property type="project" value="UniProtKB-KW"/>
</dbReference>
<dbReference type="InterPro" id="IPR046346">
    <property type="entry name" value="Aminoacid_DH-like_N_sf"/>
</dbReference>
<dbReference type="CDD" id="cd01065">
    <property type="entry name" value="NAD_bind_Shikimate_DH"/>
    <property type="match status" value="1"/>
</dbReference>
<proteinExistence type="predicted"/>
<dbReference type="Proteomes" id="UP000599688">
    <property type="component" value="Unassembled WGS sequence"/>
</dbReference>
<dbReference type="InterPro" id="IPR022893">
    <property type="entry name" value="Shikimate_DH_fam"/>
</dbReference>
<dbReference type="Pfam" id="PF08501">
    <property type="entry name" value="Shikimate_dh_N"/>
    <property type="match status" value="1"/>
</dbReference>
<comment type="caution">
    <text evidence="5">The sequence shown here is derived from an EMBL/GenBank/DDBJ whole genome shotgun (WGS) entry which is preliminary data.</text>
</comment>
<keyword evidence="6" id="KW-1185">Reference proteome</keyword>
<dbReference type="SUPFAM" id="SSF51735">
    <property type="entry name" value="NAD(P)-binding Rossmann-fold domains"/>
    <property type="match status" value="1"/>
</dbReference>
<evidence type="ECO:0000313" key="5">
    <source>
        <dbReference type="EMBL" id="GGE14774.1"/>
    </source>
</evidence>
<evidence type="ECO:0000256" key="3">
    <source>
        <dbReference type="ARBA" id="ARBA00023141"/>
    </source>
</evidence>
<dbReference type="PANTHER" id="PTHR21089:SF1">
    <property type="entry name" value="BIFUNCTIONAL 3-DEHYDROQUINATE DEHYDRATASE_SHIKIMATE DEHYDROGENASE, CHLOROPLASTIC"/>
    <property type="match status" value="1"/>
</dbReference>
<dbReference type="GO" id="GO:0004764">
    <property type="term" value="F:shikimate 3-dehydrogenase (NADP+) activity"/>
    <property type="evidence" value="ECO:0007669"/>
    <property type="project" value="InterPro"/>
</dbReference>
<keyword evidence="3" id="KW-0028">Amino-acid biosynthesis</keyword>
<evidence type="ECO:0000256" key="2">
    <source>
        <dbReference type="ARBA" id="ARBA00023002"/>
    </source>
</evidence>
<dbReference type="GO" id="GO:0009423">
    <property type="term" value="P:chorismate biosynthetic process"/>
    <property type="evidence" value="ECO:0007669"/>
    <property type="project" value="TreeGrafter"/>
</dbReference>
<keyword evidence="2" id="KW-0560">Oxidoreductase</keyword>
<reference evidence="5 6" key="1">
    <citation type="journal article" date="2014" name="Int. J. Syst. Evol. Microbiol.">
        <title>Complete genome sequence of Corynebacterium casei LMG S-19264T (=DSM 44701T), isolated from a smear-ripened cheese.</title>
        <authorList>
            <consortium name="US DOE Joint Genome Institute (JGI-PGF)"/>
            <person name="Walter F."/>
            <person name="Albersmeier A."/>
            <person name="Kalinowski J."/>
            <person name="Ruckert C."/>
        </authorList>
    </citation>
    <scope>NUCLEOTIDE SEQUENCE [LARGE SCALE GENOMIC DNA]</scope>
    <source>
        <strain evidence="5 6">CGMCC 1.12925</strain>
    </source>
</reference>
<evidence type="ECO:0000256" key="1">
    <source>
        <dbReference type="ARBA" id="ARBA00004871"/>
    </source>
</evidence>
<name>A0A916ZV49_9FLAO</name>
<keyword evidence="3" id="KW-0057">Aromatic amino acid biosynthesis</keyword>
<dbReference type="EMBL" id="BMGL01000008">
    <property type="protein sequence ID" value="GGE14774.1"/>
    <property type="molecule type" value="Genomic_DNA"/>
</dbReference>
<sequence>MVKRKGNNMRKFGLLGKDIDYSFSKTFFTDYFKKNNIKAEYINFDEAEIPKLSSLTSTHSNLEGFNVTTPYKEAIIPFLDELDETAKRIKAVNTVKFENGKSVGYNTDAYGFIRSIFPLIENHHEQALILGTGGAAKAIASALKSMSIATTFVSRNPKNAGEIAYTDLTEELLNKHFLIINCTPIGTSPNEEKCPDIPYVYLTKKHFLYDLVYNPPLTKFLALGKQKGAKLSNGLKMLEYQALKAWNIWNENK</sequence>
<evidence type="ECO:0000313" key="6">
    <source>
        <dbReference type="Proteomes" id="UP000599688"/>
    </source>
</evidence>
<organism evidence="5 6">
    <name type="scientific">Psychroflexus salis</name>
    <dbReference type="NCBI Taxonomy" id="1526574"/>
    <lineage>
        <taxon>Bacteria</taxon>
        <taxon>Pseudomonadati</taxon>
        <taxon>Bacteroidota</taxon>
        <taxon>Flavobacteriia</taxon>
        <taxon>Flavobacteriales</taxon>
        <taxon>Flavobacteriaceae</taxon>
        <taxon>Psychroflexus</taxon>
    </lineage>
</organism>
<feature type="domain" description="Shikimate dehydrogenase substrate binding N-terminal" evidence="4">
    <location>
        <begin position="14"/>
        <end position="95"/>
    </location>
</feature>
<dbReference type="InterPro" id="IPR013708">
    <property type="entry name" value="Shikimate_DH-bd_N"/>
</dbReference>
<dbReference type="GO" id="GO:0005829">
    <property type="term" value="C:cytosol"/>
    <property type="evidence" value="ECO:0007669"/>
    <property type="project" value="TreeGrafter"/>
</dbReference>
<protein>
    <submittedName>
        <fullName evidence="5">Shikimate 5-dehydrogenase</fullName>
    </submittedName>
</protein>
<dbReference type="GO" id="GO:0019632">
    <property type="term" value="P:shikimate metabolic process"/>
    <property type="evidence" value="ECO:0007669"/>
    <property type="project" value="TreeGrafter"/>
</dbReference>
<dbReference type="SUPFAM" id="SSF53223">
    <property type="entry name" value="Aminoacid dehydrogenase-like, N-terminal domain"/>
    <property type="match status" value="1"/>
</dbReference>
<dbReference type="AlphaFoldDB" id="A0A916ZV49"/>
<dbReference type="GO" id="GO:0050661">
    <property type="term" value="F:NADP binding"/>
    <property type="evidence" value="ECO:0007669"/>
    <property type="project" value="TreeGrafter"/>
</dbReference>
<comment type="pathway">
    <text evidence="1">Metabolic intermediate biosynthesis; chorismate biosynthesis; chorismate from D-erythrose 4-phosphate and phosphoenolpyruvate: step 4/7.</text>
</comment>
<dbReference type="Gene3D" id="3.40.50.10860">
    <property type="entry name" value="Leucine Dehydrogenase, chain A, domain 1"/>
    <property type="match status" value="1"/>
</dbReference>
<evidence type="ECO:0000259" key="4">
    <source>
        <dbReference type="Pfam" id="PF08501"/>
    </source>
</evidence>